<evidence type="ECO:0000313" key="15">
    <source>
        <dbReference type="EMBL" id="BBF81294.1"/>
    </source>
</evidence>
<evidence type="ECO:0000256" key="3">
    <source>
        <dbReference type="ARBA" id="ARBA00022741"/>
    </source>
</evidence>
<dbReference type="InterPro" id="IPR032284">
    <property type="entry name" value="RecQ_Zn-bd"/>
</dbReference>
<dbReference type="SMART" id="SM00956">
    <property type="entry name" value="RQC"/>
    <property type="match status" value="1"/>
</dbReference>
<dbReference type="Proteomes" id="UP000278756">
    <property type="component" value="Chromosome 1"/>
</dbReference>
<evidence type="ECO:0000256" key="2">
    <source>
        <dbReference type="ARBA" id="ARBA00022723"/>
    </source>
</evidence>
<evidence type="ECO:0000256" key="5">
    <source>
        <dbReference type="ARBA" id="ARBA00022806"/>
    </source>
</evidence>
<evidence type="ECO:0000259" key="13">
    <source>
        <dbReference type="PROSITE" id="PS51192"/>
    </source>
</evidence>
<accession>A0A3G9G866</accession>
<evidence type="ECO:0000256" key="10">
    <source>
        <dbReference type="ARBA" id="ARBA00034808"/>
    </source>
</evidence>
<dbReference type="GO" id="GO:0003677">
    <property type="term" value="F:DNA binding"/>
    <property type="evidence" value="ECO:0007669"/>
    <property type="project" value="UniProtKB-KW"/>
</dbReference>
<dbReference type="EMBL" id="AP018827">
    <property type="protein sequence ID" value="BBF81294.1"/>
    <property type="molecule type" value="Genomic_DNA"/>
</dbReference>
<protein>
    <recommendedName>
        <fullName evidence="11">ATP-dependent DNA helicase RecQ</fullName>
        <ecNumber evidence="10">5.6.2.4</ecNumber>
    </recommendedName>
    <alternativeName>
        <fullName evidence="12">DNA 3'-5' helicase RecQ</fullName>
    </alternativeName>
</protein>
<dbReference type="GO" id="GO:0005524">
    <property type="term" value="F:ATP binding"/>
    <property type="evidence" value="ECO:0007669"/>
    <property type="project" value="UniProtKB-KW"/>
</dbReference>
<dbReference type="SUPFAM" id="SSF46785">
    <property type="entry name" value="Winged helix' DNA-binding domain"/>
    <property type="match status" value="1"/>
</dbReference>
<evidence type="ECO:0000256" key="11">
    <source>
        <dbReference type="ARBA" id="ARBA00044535"/>
    </source>
</evidence>
<dbReference type="OrthoDB" id="9760034at2"/>
<evidence type="ECO:0000256" key="7">
    <source>
        <dbReference type="ARBA" id="ARBA00023125"/>
    </source>
</evidence>
<dbReference type="GO" id="GO:0043138">
    <property type="term" value="F:3'-5' DNA helicase activity"/>
    <property type="evidence" value="ECO:0007669"/>
    <property type="project" value="UniProtKB-EC"/>
</dbReference>
<dbReference type="InterPro" id="IPR018982">
    <property type="entry name" value="RQC_domain"/>
</dbReference>
<reference evidence="16" key="1">
    <citation type="journal article" date="2017" name="Biotechnol. Biofuels">
        <title>Evaluation of environmental bacterial communities as a factor affecting the growth of duckweed Lemna minor.</title>
        <authorList>
            <person name="Ishizawa H."/>
            <person name="Kuroda M."/>
            <person name="Morikawa M."/>
            <person name="Ike M."/>
        </authorList>
    </citation>
    <scope>NUCLEOTIDE SEQUENCE [LARGE SCALE GENOMIC DNA]</scope>
    <source>
        <strain evidence="16">M6</strain>
    </source>
</reference>
<evidence type="ECO:0000259" key="14">
    <source>
        <dbReference type="PROSITE" id="PS51194"/>
    </source>
</evidence>
<dbReference type="NCBIfam" id="TIGR00614">
    <property type="entry name" value="recQ_fam"/>
    <property type="match status" value="1"/>
</dbReference>
<dbReference type="PANTHER" id="PTHR13710:SF105">
    <property type="entry name" value="ATP-DEPENDENT DNA HELICASE Q1"/>
    <property type="match status" value="1"/>
</dbReference>
<evidence type="ECO:0000256" key="4">
    <source>
        <dbReference type="ARBA" id="ARBA00022801"/>
    </source>
</evidence>
<evidence type="ECO:0000256" key="12">
    <source>
        <dbReference type="ARBA" id="ARBA00044550"/>
    </source>
</evidence>
<dbReference type="Gene3D" id="1.10.10.10">
    <property type="entry name" value="Winged helix-like DNA-binding domain superfamily/Winged helix DNA-binding domain"/>
    <property type="match status" value="1"/>
</dbReference>
<evidence type="ECO:0000256" key="8">
    <source>
        <dbReference type="ARBA" id="ARBA00023235"/>
    </source>
</evidence>
<dbReference type="InterPro" id="IPR014001">
    <property type="entry name" value="Helicase_ATP-bd"/>
</dbReference>
<evidence type="ECO:0000256" key="6">
    <source>
        <dbReference type="ARBA" id="ARBA00022840"/>
    </source>
</evidence>
<dbReference type="PROSITE" id="PS51192">
    <property type="entry name" value="HELICASE_ATP_BIND_1"/>
    <property type="match status" value="1"/>
</dbReference>
<dbReference type="GO" id="GO:0009378">
    <property type="term" value="F:four-way junction helicase activity"/>
    <property type="evidence" value="ECO:0007669"/>
    <property type="project" value="TreeGrafter"/>
</dbReference>
<dbReference type="Pfam" id="PF00271">
    <property type="entry name" value="Helicase_C"/>
    <property type="match status" value="1"/>
</dbReference>
<dbReference type="InterPro" id="IPR027417">
    <property type="entry name" value="P-loop_NTPase"/>
</dbReference>
<dbReference type="GO" id="GO:0005694">
    <property type="term" value="C:chromosome"/>
    <property type="evidence" value="ECO:0007669"/>
    <property type="project" value="TreeGrafter"/>
</dbReference>
<dbReference type="AlphaFoldDB" id="A0A3G9G866"/>
<keyword evidence="7" id="KW-0238">DNA-binding</keyword>
<keyword evidence="3" id="KW-0547">Nucleotide-binding</keyword>
<name>A0A3G9G866_9CAUL</name>
<dbReference type="GO" id="GO:0046872">
    <property type="term" value="F:metal ion binding"/>
    <property type="evidence" value="ECO:0007669"/>
    <property type="project" value="UniProtKB-KW"/>
</dbReference>
<dbReference type="Pfam" id="PF09382">
    <property type="entry name" value="RQC"/>
    <property type="match status" value="1"/>
</dbReference>
<keyword evidence="6" id="KW-0067">ATP-binding</keyword>
<dbReference type="FunFam" id="3.40.50.300:FF:001389">
    <property type="entry name" value="ATP-dependent DNA helicase RecQ"/>
    <property type="match status" value="1"/>
</dbReference>
<dbReference type="RefSeq" id="WP_126422280.1">
    <property type="nucleotide sequence ID" value="NZ_AP018827.1"/>
</dbReference>
<dbReference type="EC" id="5.6.2.4" evidence="10"/>
<dbReference type="GO" id="GO:0006281">
    <property type="term" value="P:DNA repair"/>
    <property type="evidence" value="ECO:0007669"/>
    <property type="project" value="InterPro"/>
</dbReference>
<dbReference type="SUPFAM" id="SSF52540">
    <property type="entry name" value="P-loop containing nucleoside triphosphate hydrolases"/>
    <property type="match status" value="1"/>
</dbReference>
<dbReference type="SMART" id="SM00487">
    <property type="entry name" value="DEXDc"/>
    <property type="match status" value="1"/>
</dbReference>
<dbReference type="GO" id="GO:0016787">
    <property type="term" value="F:hydrolase activity"/>
    <property type="evidence" value="ECO:0007669"/>
    <property type="project" value="UniProtKB-KW"/>
</dbReference>
<feature type="domain" description="Helicase ATP-binding" evidence="13">
    <location>
        <begin position="49"/>
        <end position="217"/>
    </location>
</feature>
<dbReference type="InterPro" id="IPR004589">
    <property type="entry name" value="DNA_helicase_ATP-dep_RecQ"/>
</dbReference>
<dbReference type="GO" id="GO:0006310">
    <property type="term" value="P:DNA recombination"/>
    <property type="evidence" value="ECO:0007669"/>
    <property type="project" value="InterPro"/>
</dbReference>
<evidence type="ECO:0000313" key="16">
    <source>
        <dbReference type="Proteomes" id="UP000278756"/>
    </source>
</evidence>
<evidence type="ECO:0000256" key="1">
    <source>
        <dbReference type="ARBA" id="ARBA00005446"/>
    </source>
</evidence>
<dbReference type="InterPro" id="IPR011545">
    <property type="entry name" value="DEAD/DEAH_box_helicase_dom"/>
</dbReference>
<gene>
    <name evidence="15" type="ORF">EM6_1891</name>
</gene>
<dbReference type="CDD" id="cd17920">
    <property type="entry name" value="DEXHc_RecQ"/>
    <property type="match status" value="1"/>
</dbReference>
<comment type="catalytic activity">
    <reaction evidence="9">
        <text>Couples ATP hydrolysis with the unwinding of duplex DNA by translocating in the 3'-5' direction.</text>
        <dbReference type="EC" id="5.6.2.4"/>
    </reaction>
</comment>
<proteinExistence type="inferred from homology"/>
<dbReference type="Pfam" id="PF16124">
    <property type="entry name" value="RecQ_Zn_bind"/>
    <property type="match status" value="1"/>
</dbReference>
<comment type="similarity">
    <text evidence="1">Belongs to the helicase family. RecQ subfamily.</text>
</comment>
<keyword evidence="2" id="KW-0479">Metal-binding</keyword>
<keyword evidence="4" id="KW-0378">Hydrolase</keyword>
<feature type="domain" description="Helicase C-terminal" evidence="14">
    <location>
        <begin position="242"/>
        <end position="387"/>
    </location>
</feature>
<dbReference type="InterPro" id="IPR036390">
    <property type="entry name" value="WH_DNA-bd_sf"/>
</dbReference>
<dbReference type="SMART" id="SM00490">
    <property type="entry name" value="HELICc"/>
    <property type="match status" value="1"/>
</dbReference>
<dbReference type="GO" id="GO:0005737">
    <property type="term" value="C:cytoplasm"/>
    <property type="evidence" value="ECO:0007669"/>
    <property type="project" value="TreeGrafter"/>
</dbReference>
<dbReference type="PANTHER" id="PTHR13710">
    <property type="entry name" value="DNA HELICASE RECQ FAMILY MEMBER"/>
    <property type="match status" value="1"/>
</dbReference>
<organism evidence="15 16">
    <name type="scientific">Asticcacaulis excentricus</name>
    <dbReference type="NCBI Taxonomy" id="78587"/>
    <lineage>
        <taxon>Bacteria</taxon>
        <taxon>Pseudomonadati</taxon>
        <taxon>Pseudomonadota</taxon>
        <taxon>Alphaproteobacteria</taxon>
        <taxon>Caulobacterales</taxon>
        <taxon>Caulobacteraceae</taxon>
        <taxon>Asticcacaulis</taxon>
    </lineage>
</organism>
<keyword evidence="8" id="KW-0413">Isomerase</keyword>
<evidence type="ECO:0000256" key="9">
    <source>
        <dbReference type="ARBA" id="ARBA00034617"/>
    </source>
</evidence>
<reference evidence="16" key="2">
    <citation type="journal article" date="2017" name="Plant Physiol. Biochem.">
        <title>Differential oxidative and antioxidative response of duckweed Lemna minor toward plant growth promoting/inhibiting bacteria.</title>
        <authorList>
            <person name="Ishizawa H."/>
            <person name="Kuroda M."/>
            <person name="Morikawa M."/>
            <person name="Ike M."/>
        </authorList>
    </citation>
    <scope>NUCLEOTIDE SEQUENCE [LARGE SCALE GENOMIC DNA]</scope>
    <source>
        <strain evidence="16">M6</strain>
    </source>
</reference>
<dbReference type="Pfam" id="PF00270">
    <property type="entry name" value="DEAD"/>
    <property type="match status" value="1"/>
</dbReference>
<dbReference type="InterPro" id="IPR036388">
    <property type="entry name" value="WH-like_DNA-bd_sf"/>
</dbReference>
<dbReference type="GO" id="GO:0006260">
    <property type="term" value="P:DNA replication"/>
    <property type="evidence" value="ECO:0007669"/>
    <property type="project" value="InterPro"/>
</dbReference>
<dbReference type="InterPro" id="IPR001650">
    <property type="entry name" value="Helicase_C-like"/>
</dbReference>
<dbReference type="PROSITE" id="PS51194">
    <property type="entry name" value="HELICASE_CTER"/>
    <property type="match status" value="1"/>
</dbReference>
<keyword evidence="5 15" id="KW-0347">Helicase</keyword>
<dbReference type="Gene3D" id="3.40.50.300">
    <property type="entry name" value="P-loop containing nucleotide triphosphate hydrolases"/>
    <property type="match status" value="2"/>
</dbReference>
<sequence>MLLDHPHDPVPEAAYGLSGPGLERVRAARETLKSVFHYDDFRGQQARVIAAILNGEDVLAILPTGGGKSLCYQIPALMRPGFGLVISPLIALMADQVQALVKKGVRAERLDSSLSMEARYQLWDRAQDGEIDLLYLSPEALTQGFVLDKLSRLPVNLIAIDEAHCVSQWGHDFRPEYRALGKLKALFGKVPTLALTATADPHTRADIKKALHIENAAEVIDSFDRPNLSLRLMRRTGSAQKMILDMLRRQKNASGIIYAGSRDGAEKLARQLSAEGFKADAYHAGLPAKVRDERLHDFLADRTKIMVATIAFGMGINKPDVRFVIHADPPSSLEAYWQEVGRAGRDGKPASGVCLYSSTDLGWSLRRLSMRENETGTDLSVQKQKALDFFRFVHSPECRRKGVRRYFGDVAGDNCGTCDNCLSRAPVVDATQAAQMLMSALYRFNSPRGRKKLIEHVLGQNAQDYGSRLSTFGCAKGLYKADFLTDVLDLCEAEGLIVEELYDGKMPIVALDRERFAGLIRGEVHLTLKV</sequence>